<dbReference type="AlphaFoldDB" id="A0A953T7Z5"/>
<feature type="transmembrane region" description="Helical" evidence="1">
    <location>
        <begin position="40"/>
        <end position="59"/>
    </location>
</feature>
<organism evidence="2 3">
    <name type="scientific">Zwartia hollandica</name>
    <dbReference type="NCBI Taxonomy" id="324606"/>
    <lineage>
        <taxon>Bacteria</taxon>
        <taxon>Pseudomonadati</taxon>
        <taxon>Pseudomonadota</taxon>
        <taxon>Betaproteobacteria</taxon>
        <taxon>Burkholderiales</taxon>
        <taxon>Alcaligenaceae</taxon>
        <taxon>Zwartia</taxon>
    </lineage>
</organism>
<gene>
    <name evidence="2" type="ORF">KZZ10_11200</name>
</gene>
<evidence type="ECO:0000256" key="1">
    <source>
        <dbReference type="SAM" id="Phobius"/>
    </source>
</evidence>
<dbReference type="Proteomes" id="UP000739565">
    <property type="component" value="Unassembled WGS sequence"/>
</dbReference>
<evidence type="ECO:0000313" key="2">
    <source>
        <dbReference type="EMBL" id="MBZ1351214.1"/>
    </source>
</evidence>
<protein>
    <submittedName>
        <fullName evidence="2">Uncharacterized protein</fullName>
    </submittedName>
</protein>
<feature type="transmembrane region" description="Helical" evidence="1">
    <location>
        <begin position="99"/>
        <end position="121"/>
    </location>
</feature>
<reference evidence="2" key="1">
    <citation type="submission" date="2021-07" db="EMBL/GenBank/DDBJ databases">
        <title>New genus and species of the family Alcaligenaceae.</title>
        <authorList>
            <person name="Hahn M.W."/>
        </authorList>
    </citation>
    <scope>NUCLEOTIDE SEQUENCE</scope>
    <source>
        <strain evidence="2">LF4-65</strain>
    </source>
</reference>
<dbReference type="RefSeq" id="WP_259661629.1">
    <property type="nucleotide sequence ID" value="NZ_JAHXRI010000010.1"/>
</dbReference>
<dbReference type="EMBL" id="JAHXRI010000010">
    <property type="protein sequence ID" value="MBZ1351214.1"/>
    <property type="molecule type" value="Genomic_DNA"/>
</dbReference>
<comment type="caution">
    <text evidence="2">The sequence shown here is derived from an EMBL/GenBank/DDBJ whole genome shotgun (WGS) entry which is preliminary data.</text>
</comment>
<evidence type="ECO:0000313" key="3">
    <source>
        <dbReference type="Proteomes" id="UP000739565"/>
    </source>
</evidence>
<sequence>MLKKLLQWAAVVFLILSFIVAVMADAPLASGGNRYYSDTLLGFTFIYPMVVAVILWEHGSSLKLKYLSAGVGFIATLVLVHALGFNAFVGKDLAKWIEILGLILYFFVFVSSFTAIVGRVLKLLWRLIQATIVKVNSLSRTMGLLPR</sequence>
<proteinExistence type="predicted"/>
<feature type="transmembrane region" description="Helical" evidence="1">
    <location>
        <begin position="66"/>
        <end position="87"/>
    </location>
</feature>
<keyword evidence="3" id="KW-1185">Reference proteome</keyword>
<keyword evidence="1" id="KW-0812">Transmembrane</keyword>
<keyword evidence="1" id="KW-1133">Transmembrane helix</keyword>
<name>A0A953T7Z5_9BURK</name>
<accession>A0A953T7Z5</accession>
<keyword evidence="1" id="KW-0472">Membrane</keyword>